<dbReference type="NCBIfam" id="TIGR00071">
    <property type="entry name" value="hisT_truA"/>
    <property type="match status" value="1"/>
</dbReference>
<gene>
    <name evidence="8" type="ORF">FIBSPDRAFT_759278</name>
</gene>
<evidence type="ECO:0000256" key="1">
    <source>
        <dbReference type="ARBA" id="ARBA00009375"/>
    </source>
</evidence>
<dbReference type="FunFam" id="3.30.70.660:FF:000002">
    <property type="entry name" value="tRNA pseudouridine synthase"/>
    <property type="match status" value="1"/>
</dbReference>
<dbReference type="InterPro" id="IPR001406">
    <property type="entry name" value="PsdUridine_synth_TruA"/>
</dbReference>
<comment type="similarity">
    <text evidence="1">Belongs to the tRNA pseudouridine synthase TruA family.</text>
</comment>
<protein>
    <submittedName>
        <fullName evidence="8">Pseudouridine synthase</fullName>
    </submittedName>
</protein>
<evidence type="ECO:0000256" key="4">
    <source>
        <dbReference type="PIRSR" id="PIRSR641708-1"/>
    </source>
</evidence>
<dbReference type="CDD" id="cd02568">
    <property type="entry name" value="PseudoU_synth_PUS1_PUS2"/>
    <property type="match status" value="1"/>
</dbReference>
<organism evidence="8 9">
    <name type="scientific">Athelia psychrophila</name>
    <dbReference type="NCBI Taxonomy" id="1759441"/>
    <lineage>
        <taxon>Eukaryota</taxon>
        <taxon>Fungi</taxon>
        <taxon>Dikarya</taxon>
        <taxon>Basidiomycota</taxon>
        <taxon>Agaricomycotina</taxon>
        <taxon>Agaricomycetes</taxon>
        <taxon>Agaricomycetidae</taxon>
        <taxon>Atheliales</taxon>
        <taxon>Atheliaceae</taxon>
        <taxon>Athelia</taxon>
    </lineage>
</organism>
<reference evidence="8 9" key="1">
    <citation type="journal article" date="2016" name="Mol. Biol. Evol.">
        <title>Comparative Genomics of Early-Diverging Mushroom-Forming Fungi Provides Insights into the Origins of Lignocellulose Decay Capabilities.</title>
        <authorList>
            <person name="Nagy L.G."/>
            <person name="Riley R."/>
            <person name="Tritt A."/>
            <person name="Adam C."/>
            <person name="Daum C."/>
            <person name="Floudas D."/>
            <person name="Sun H."/>
            <person name="Yadav J.S."/>
            <person name="Pangilinan J."/>
            <person name="Larsson K.H."/>
            <person name="Matsuura K."/>
            <person name="Barry K."/>
            <person name="Labutti K."/>
            <person name="Kuo R."/>
            <person name="Ohm R.A."/>
            <person name="Bhattacharya S.S."/>
            <person name="Shirouzu T."/>
            <person name="Yoshinaga Y."/>
            <person name="Martin F.M."/>
            <person name="Grigoriev I.V."/>
            <person name="Hibbett D.S."/>
        </authorList>
    </citation>
    <scope>NUCLEOTIDE SEQUENCE [LARGE SCALE GENOMIC DNA]</scope>
    <source>
        <strain evidence="8 9">CBS 109695</strain>
    </source>
</reference>
<feature type="active site" description="Nucleophile" evidence="4">
    <location>
        <position position="69"/>
    </location>
</feature>
<evidence type="ECO:0000256" key="2">
    <source>
        <dbReference type="ARBA" id="ARBA00022694"/>
    </source>
</evidence>
<dbReference type="GO" id="GO:0005634">
    <property type="term" value="C:nucleus"/>
    <property type="evidence" value="ECO:0007669"/>
    <property type="project" value="TreeGrafter"/>
</dbReference>
<evidence type="ECO:0000259" key="7">
    <source>
        <dbReference type="Pfam" id="PF01416"/>
    </source>
</evidence>
<dbReference type="InterPro" id="IPR041708">
    <property type="entry name" value="PUS1/PUS2-like"/>
</dbReference>
<feature type="binding site" evidence="5">
    <location>
        <position position="124"/>
    </location>
    <ligand>
        <name>substrate</name>
    </ligand>
</feature>
<dbReference type="InterPro" id="IPR020094">
    <property type="entry name" value="TruA/RsuA/RluB/E/F_N"/>
</dbReference>
<name>A0A165YTW5_9AGAM</name>
<proteinExistence type="inferred from homology"/>
<dbReference type="GO" id="GO:1990481">
    <property type="term" value="P:mRNA pseudouridine synthesis"/>
    <property type="evidence" value="ECO:0007669"/>
    <property type="project" value="TreeGrafter"/>
</dbReference>
<feature type="region of interest" description="Disordered" evidence="6">
    <location>
        <begin position="391"/>
        <end position="416"/>
    </location>
</feature>
<dbReference type="AlphaFoldDB" id="A0A165YTW5"/>
<feature type="domain" description="Pseudouridine synthase I TruA alpha/beta" evidence="7">
    <location>
        <begin position="193"/>
        <end position="297"/>
    </location>
</feature>
<dbReference type="GO" id="GO:0003723">
    <property type="term" value="F:RNA binding"/>
    <property type="evidence" value="ECO:0007669"/>
    <property type="project" value="InterPro"/>
</dbReference>
<dbReference type="OrthoDB" id="10256309at2759"/>
<keyword evidence="3" id="KW-0413">Isomerase</keyword>
<dbReference type="Proteomes" id="UP000076532">
    <property type="component" value="Unassembled WGS sequence"/>
</dbReference>
<feature type="region of interest" description="Disordered" evidence="6">
    <location>
        <begin position="157"/>
        <end position="176"/>
    </location>
</feature>
<dbReference type="InterPro" id="IPR020103">
    <property type="entry name" value="PsdUridine_synth_cat_dom_sf"/>
</dbReference>
<keyword evidence="2" id="KW-0819">tRNA processing</keyword>
<dbReference type="PANTHER" id="PTHR11142:SF4">
    <property type="entry name" value="PSEUDOURIDYLATE SYNTHASE 1 HOMOLOG"/>
    <property type="match status" value="1"/>
</dbReference>
<evidence type="ECO:0000256" key="3">
    <source>
        <dbReference type="ARBA" id="ARBA00023235"/>
    </source>
</evidence>
<dbReference type="Gene3D" id="3.30.70.580">
    <property type="entry name" value="Pseudouridine synthase I, catalytic domain, N-terminal subdomain"/>
    <property type="match status" value="1"/>
</dbReference>
<feature type="compositionally biased region" description="Basic and acidic residues" evidence="6">
    <location>
        <begin position="391"/>
        <end position="403"/>
    </location>
</feature>
<evidence type="ECO:0000313" key="9">
    <source>
        <dbReference type="Proteomes" id="UP000076532"/>
    </source>
</evidence>
<dbReference type="Gene3D" id="3.30.70.660">
    <property type="entry name" value="Pseudouridine synthase I, catalytic domain, C-terminal subdomain"/>
    <property type="match status" value="1"/>
</dbReference>
<dbReference type="SUPFAM" id="SSF55120">
    <property type="entry name" value="Pseudouridine synthase"/>
    <property type="match status" value="1"/>
</dbReference>
<dbReference type="Pfam" id="PF01416">
    <property type="entry name" value="PseudoU_synth_1"/>
    <property type="match status" value="1"/>
</dbReference>
<dbReference type="InterPro" id="IPR020097">
    <property type="entry name" value="PsdUridine_synth_TruA_a/b_dom"/>
</dbReference>
<evidence type="ECO:0000256" key="6">
    <source>
        <dbReference type="SAM" id="MobiDB-lite"/>
    </source>
</evidence>
<dbReference type="GO" id="GO:0009982">
    <property type="term" value="F:pseudouridine synthase activity"/>
    <property type="evidence" value="ECO:0007669"/>
    <property type="project" value="InterPro"/>
</dbReference>
<evidence type="ECO:0000256" key="5">
    <source>
        <dbReference type="PIRSR" id="PIRSR641708-2"/>
    </source>
</evidence>
<dbReference type="STRING" id="436010.A0A165YTW5"/>
<sequence>MQLCALSVILPWNSRLTQPSQPGGVKTIEGVLFNAMVKAGAVSPDNADDPTKASCFTLFVNFARAARTDAGVHAAGNLVSLKMITAIPGIPDMVARINEELPPEIRAWGFVRVQNSFNARFRKYTYFFPSYMLIPPKPGCDLHEAIKKYSGRAVPHPFWDEDEPTSSTAADDTDRKRQWRISPEQLLLLRESAKKFEGTHNFHNFTVGRDYADKSSQRHMKKIEISDPAVYGDTEWLSVMLHGQSFVLHQRKMMAALVLTCRTGTPAKIMDELYSSRKVHLPKMPSLGLLLENPLFDSYNQRTSAGVNQKLQPSDTEYRHPVDFEMHRGSMEEFKQRHIYDNLRQTEDRDGIFDAWIRNVDSYGGDDLLYLNPEGVIPDVCVIKKGEKRSKPFQEVVKPKGEDADAPSPAGDEDED</sequence>
<keyword evidence="9" id="KW-1185">Reference proteome</keyword>
<dbReference type="PANTHER" id="PTHR11142">
    <property type="entry name" value="PSEUDOURIDYLATE SYNTHASE"/>
    <property type="match status" value="1"/>
</dbReference>
<dbReference type="InterPro" id="IPR020095">
    <property type="entry name" value="PsdUridine_synth_TruA_C"/>
</dbReference>
<evidence type="ECO:0000313" key="8">
    <source>
        <dbReference type="EMBL" id="KZP09910.1"/>
    </source>
</evidence>
<accession>A0A165YTW5</accession>
<dbReference type="GO" id="GO:0031119">
    <property type="term" value="P:tRNA pseudouridine synthesis"/>
    <property type="evidence" value="ECO:0007669"/>
    <property type="project" value="InterPro"/>
</dbReference>
<dbReference type="EMBL" id="KV417690">
    <property type="protein sequence ID" value="KZP09910.1"/>
    <property type="molecule type" value="Genomic_DNA"/>
</dbReference>